<dbReference type="Pfam" id="PF04542">
    <property type="entry name" value="Sigma70_r2"/>
    <property type="match status" value="1"/>
</dbReference>
<dbReference type="InterPro" id="IPR007627">
    <property type="entry name" value="RNA_pol_sigma70_r2"/>
</dbReference>
<feature type="domain" description="RNA polymerase sigma-70 region 2" evidence="6">
    <location>
        <begin position="12"/>
        <end position="78"/>
    </location>
</feature>
<dbReference type="Gene3D" id="1.10.1740.10">
    <property type="match status" value="1"/>
</dbReference>
<name>A0A6J6GD82_9ZZZZ</name>
<dbReference type="InterPro" id="IPR000838">
    <property type="entry name" value="RNA_pol_sigma70_ECF_CS"/>
</dbReference>
<keyword evidence="4" id="KW-0238">DNA-binding</keyword>
<evidence type="ECO:0000313" key="8">
    <source>
        <dbReference type="EMBL" id="CAB4599242.1"/>
    </source>
</evidence>
<sequence>MNAQDQFVTDAMQHAPQLFSTALRMTRNRSDAEDLVQETFVKAWRSFHTFQTGTNLRAWLFRIMTNTYINKYNAQQRRPTESELDEVEELFLYKRLGSIDQSKLSSSAEDQMFELFTDDEVKNALEELPETFLLPVLMSDVEGFSYKEIAEILEIPLGTVMSRLHRGRKLMQKMLYQYAVDRGLIDESLIQVGNDE</sequence>
<gene>
    <name evidence="8" type="ORF">UFOPK1808_00647</name>
</gene>
<dbReference type="GO" id="GO:0003677">
    <property type="term" value="F:DNA binding"/>
    <property type="evidence" value="ECO:0007669"/>
    <property type="project" value="UniProtKB-KW"/>
</dbReference>
<dbReference type="PROSITE" id="PS01063">
    <property type="entry name" value="SIGMA70_ECF"/>
    <property type="match status" value="1"/>
</dbReference>
<dbReference type="EMBL" id="CAEZUL010000057">
    <property type="protein sequence ID" value="CAB4599242.1"/>
    <property type="molecule type" value="Genomic_DNA"/>
</dbReference>
<dbReference type="InterPro" id="IPR013324">
    <property type="entry name" value="RNA_pol_sigma_r3/r4-like"/>
</dbReference>
<accession>A0A6J6GD82</accession>
<keyword evidence="5" id="KW-0804">Transcription</keyword>
<dbReference type="GO" id="GO:0016987">
    <property type="term" value="F:sigma factor activity"/>
    <property type="evidence" value="ECO:0007669"/>
    <property type="project" value="UniProtKB-KW"/>
</dbReference>
<dbReference type="AlphaFoldDB" id="A0A6J6GD82"/>
<dbReference type="InterPro" id="IPR036388">
    <property type="entry name" value="WH-like_DNA-bd_sf"/>
</dbReference>
<dbReference type="PANTHER" id="PTHR43133:SF59">
    <property type="entry name" value="ECF RNA POLYMERASE SIGMA FACTOR SIGR"/>
    <property type="match status" value="1"/>
</dbReference>
<dbReference type="InterPro" id="IPR039425">
    <property type="entry name" value="RNA_pol_sigma-70-like"/>
</dbReference>
<dbReference type="InterPro" id="IPR013249">
    <property type="entry name" value="RNA_pol_sigma70_r4_t2"/>
</dbReference>
<keyword evidence="3" id="KW-0731">Sigma factor</keyword>
<dbReference type="InterPro" id="IPR014284">
    <property type="entry name" value="RNA_pol_sigma-70_dom"/>
</dbReference>
<proteinExistence type="inferred from homology"/>
<dbReference type="Pfam" id="PF08281">
    <property type="entry name" value="Sigma70_r4_2"/>
    <property type="match status" value="1"/>
</dbReference>
<dbReference type="GO" id="GO:0006352">
    <property type="term" value="P:DNA-templated transcription initiation"/>
    <property type="evidence" value="ECO:0007669"/>
    <property type="project" value="InterPro"/>
</dbReference>
<reference evidence="8" key="1">
    <citation type="submission" date="2020-05" db="EMBL/GenBank/DDBJ databases">
        <authorList>
            <person name="Chiriac C."/>
            <person name="Salcher M."/>
            <person name="Ghai R."/>
            <person name="Kavagutti S V."/>
        </authorList>
    </citation>
    <scope>NUCLEOTIDE SEQUENCE</scope>
</reference>
<evidence type="ECO:0000256" key="2">
    <source>
        <dbReference type="ARBA" id="ARBA00023015"/>
    </source>
</evidence>
<evidence type="ECO:0000256" key="1">
    <source>
        <dbReference type="ARBA" id="ARBA00010641"/>
    </source>
</evidence>
<dbReference type="SUPFAM" id="SSF88946">
    <property type="entry name" value="Sigma2 domain of RNA polymerase sigma factors"/>
    <property type="match status" value="1"/>
</dbReference>
<dbReference type="Gene3D" id="1.10.10.10">
    <property type="entry name" value="Winged helix-like DNA-binding domain superfamily/Winged helix DNA-binding domain"/>
    <property type="match status" value="1"/>
</dbReference>
<evidence type="ECO:0000259" key="7">
    <source>
        <dbReference type="Pfam" id="PF08281"/>
    </source>
</evidence>
<evidence type="ECO:0000259" key="6">
    <source>
        <dbReference type="Pfam" id="PF04542"/>
    </source>
</evidence>
<comment type="similarity">
    <text evidence="1">Belongs to the sigma-70 factor family. ECF subfamily.</text>
</comment>
<keyword evidence="2" id="KW-0805">Transcription regulation</keyword>
<organism evidence="8">
    <name type="scientific">freshwater metagenome</name>
    <dbReference type="NCBI Taxonomy" id="449393"/>
    <lineage>
        <taxon>unclassified sequences</taxon>
        <taxon>metagenomes</taxon>
        <taxon>ecological metagenomes</taxon>
    </lineage>
</organism>
<dbReference type="PANTHER" id="PTHR43133">
    <property type="entry name" value="RNA POLYMERASE ECF-TYPE SIGMA FACTO"/>
    <property type="match status" value="1"/>
</dbReference>
<protein>
    <submittedName>
        <fullName evidence="8">Unannotated protein</fullName>
    </submittedName>
</protein>
<evidence type="ECO:0000256" key="5">
    <source>
        <dbReference type="ARBA" id="ARBA00023163"/>
    </source>
</evidence>
<dbReference type="SUPFAM" id="SSF88659">
    <property type="entry name" value="Sigma3 and sigma4 domains of RNA polymerase sigma factors"/>
    <property type="match status" value="1"/>
</dbReference>
<dbReference type="InterPro" id="IPR013325">
    <property type="entry name" value="RNA_pol_sigma_r2"/>
</dbReference>
<dbReference type="CDD" id="cd06171">
    <property type="entry name" value="Sigma70_r4"/>
    <property type="match status" value="1"/>
</dbReference>
<dbReference type="NCBIfam" id="TIGR02937">
    <property type="entry name" value="sigma70-ECF"/>
    <property type="match status" value="1"/>
</dbReference>
<evidence type="ECO:0000256" key="4">
    <source>
        <dbReference type="ARBA" id="ARBA00023125"/>
    </source>
</evidence>
<evidence type="ECO:0000256" key="3">
    <source>
        <dbReference type="ARBA" id="ARBA00023082"/>
    </source>
</evidence>
<feature type="domain" description="RNA polymerase sigma factor 70 region 4 type 2" evidence="7">
    <location>
        <begin position="120"/>
        <end position="171"/>
    </location>
</feature>